<gene>
    <name evidence="3" type="ORF">POVCU1_031910</name>
    <name evidence="2" type="ORF">POVCU2_0099200</name>
</gene>
<evidence type="ECO:0000313" key="2">
    <source>
        <dbReference type="EMBL" id="SBS95840.1"/>
    </source>
</evidence>
<dbReference type="EMBL" id="FLQU01002187">
    <property type="protein sequence ID" value="SBS95840.1"/>
    <property type="molecule type" value="Genomic_DNA"/>
</dbReference>
<protein>
    <submittedName>
        <fullName evidence="3">Uncharacterized protein</fullName>
    </submittedName>
</protein>
<evidence type="ECO:0000256" key="1">
    <source>
        <dbReference type="SAM" id="MobiDB-lite"/>
    </source>
</evidence>
<dbReference type="EMBL" id="FLQV01000586">
    <property type="protein sequence ID" value="SBS96295.1"/>
    <property type="molecule type" value="Genomic_DNA"/>
</dbReference>
<accession>A0A1A8WTL1</accession>
<evidence type="ECO:0000313" key="5">
    <source>
        <dbReference type="Proteomes" id="UP000078560"/>
    </source>
</evidence>
<dbReference type="Proteomes" id="UP000078546">
    <property type="component" value="Unassembled WGS sequence"/>
</dbReference>
<evidence type="ECO:0000313" key="4">
    <source>
        <dbReference type="Proteomes" id="UP000078546"/>
    </source>
</evidence>
<dbReference type="Proteomes" id="UP000078560">
    <property type="component" value="Unassembled WGS sequence"/>
</dbReference>
<name>A0A1A8WTL1_PLAOA</name>
<proteinExistence type="predicted"/>
<feature type="compositionally biased region" description="Basic residues" evidence="1">
    <location>
        <begin position="51"/>
        <end position="66"/>
    </location>
</feature>
<reference evidence="4 5" key="1">
    <citation type="submission" date="2016-05" db="EMBL/GenBank/DDBJ databases">
        <authorList>
            <person name="Naeem Raeece"/>
        </authorList>
    </citation>
    <scope>NUCLEOTIDE SEQUENCE [LARGE SCALE GENOMIC DNA]</scope>
</reference>
<dbReference type="AlphaFoldDB" id="A0A1A8WTL1"/>
<evidence type="ECO:0000313" key="3">
    <source>
        <dbReference type="EMBL" id="SBS96295.1"/>
    </source>
</evidence>
<reference evidence="3" key="2">
    <citation type="submission" date="2016-05" db="EMBL/GenBank/DDBJ databases">
        <authorList>
            <person name="Lavstsen T."/>
            <person name="Jespersen J.S."/>
        </authorList>
    </citation>
    <scope>NUCLEOTIDE SEQUENCE [LARGE SCALE GENOMIC DNA]</scope>
</reference>
<sequence>MCTLSVSDGEQKKSKKGRMYITLFLFRDIEAIKLVENDAQKKGKESEANVKRKWKKGKRGKKKKTKKTENKNNNVTV</sequence>
<feature type="region of interest" description="Disordered" evidence="1">
    <location>
        <begin position="38"/>
        <end position="77"/>
    </location>
</feature>
<organism evidence="3 4">
    <name type="scientific">Plasmodium ovale curtisi</name>
    <dbReference type="NCBI Taxonomy" id="864141"/>
    <lineage>
        <taxon>Eukaryota</taxon>
        <taxon>Sar</taxon>
        <taxon>Alveolata</taxon>
        <taxon>Apicomplexa</taxon>
        <taxon>Aconoidasida</taxon>
        <taxon>Haemosporida</taxon>
        <taxon>Plasmodiidae</taxon>
        <taxon>Plasmodium</taxon>
        <taxon>Plasmodium (Plasmodium)</taxon>
    </lineage>
</organism>
<feature type="compositionally biased region" description="Basic and acidic residues" evidence="1">
    <location>
        <begin position="38"/>
        <end position="50"/>
    </location>
</feature>